<dbReference type="Proteomes" id="UP000182841">
    <property type="component" value="Unassembled WGS sequence"/>
</dbReference>
<protein>
    <submittedName>
        <fullName evidence="1">Uncharacterized protein</fullName>
    </submittedName>
</protein>
<evidence type="ECO:0000313" key="1">
    <source>
        <dbReference type="EMBL" id="SES03464.1"/>
    </source>
</evidence>
<organism evidence="1 2">
    <name type="scientific">Streptomyces qinglanensis</name>
    <dbReference type="NCBI Taxonomy" id="943816"/>
    <lineage>
        <taxon>Bacteria</taxon>
        <taxon>Bacillati</taxon>
        <taxon>Actinomycetota</taxon>
        <taxon>Actinomycetes</taxon>
        <taxon>Kitasatosporales</taxon>
        <taxon>Streptomycetaceae</taxon>
        <taxon>Streptomyces</taxon>
    </lineage>
</organism>
<name>A0A1H9U2R8_9ACTN</name>
<keyword evidence="2" id="KW-1185">Reference proteome</keyword>
<gene>
    <name evidence="1" type="ORF">SAMN05421870_107239</name>
</gene>
<dbReference type="EMBL" id="FOGO01000007">
    <property type="protein sequence ID" value="SES03464.1"/>
    <property type="molecule type" value="Genomic_DNA"/>
</dbReference>
<accession>A0A1H9U2R8</accession>
<evidence type="ECO:0000313" key="2">
    <source>
        <dbReference type="Proteomes" id="UP000182841"/>
    </source>
</evidence>
<dbReference type="AlphaFoldDB" id="A0A1H9U2R8"/>
<proteinExistence type="predicted"/>
<reference evidence="2" key="1">
    <citation type="submission" date="2016-10" db="EMBL/GenBank/DDBJ databases">
        <authorList>
            <person name="Varghese N."/>
            <person name="Submissions S."/>
        </authorList>
    </citation>
    <scope>NUCLEOTIDE SEQUENCE [LARGE SCALE GENOMIC DNA]</scope>
    <source>
        <strain evidence="2">CGMCC 4.6825</strain>
    </source>
</reference>
<sequence length="83" mass="9153">MAILSVAIPVPTGQLFALADQAETLIQTWQRNGVRDLPALADIPTHPRIRVYGPATGSADLPRTHNLDWYKVDYETGQPCPRS</sequence>